<dbReference type="SUPFAM" id="SSF103088">
    <property type="entry name" value="OmpA-like"/>
    <property type="match status" value="1"/>
</dbReference>
<keyword evidence="8" id="KW-1185">Reference proteome</keyword>
<reference evidence="8" key="1">
    <citation type="submission" date="2017-05" db="EMBL/GenBank/DDBJ databases">
        <authorList>
            <person name="Rodrigo-Torres L."/>
            <person name="Arahal R. D."/>
            <person name="Lucena T."/>
        </authorList>
    </citation>
    <scope>NUCLEOTIDE SEQUENCE [LARGE SCALE GENOMIC DNA]</scope>
    <source>
        <strain evidence="8">CECT 8868</strain>
    </source>
</reference>
<evidence type="ECO:0000256" key="2">
    <source>
        <dbReference type="ARBA" id="ARBA00023136"/>
    </source>
</evidence>
<dbReference type="InterPro" id="IPR036737">
    <property type="entry name" value="OmpA-like_sf"/>
</dbReference>
<dbReference type="GO" id="GO:0009279">
    <property type="term" value="C:cell outer membrane"/>
    <property type="evidence" value="ECO:0007669"/>
    <property type="project" value="UniProtKB-SubCell"/>
</dbReference>
<dbReference type="RefSeq" id="WP_093996597.1">
    <property type="nucleotide sequence ID" value="NZ_FXYD01000003.1"/>
</dbReference>
<evidence type="ECO:0000256" key="5">
    <source>
        <dbReference type="SAM" id="SignalP"/>
    </source>
</evidence>
<dbReference type="PANTHER" id="PTHR30329">
    <property type="entry name" value="STATOR ELEMENT OF FLAGELLAR MOTOR COMPLEX"/>
    <property type="match status" value="1"/>
</dbReference>
<keyword evidence="3" id="KW-0998">Cell outer membrane</keyword>
<evidence type="ECO:0000259" key="6">
    <source>
        <dbReference type="PROSITE" id="PS51123"/>
    </source>
</evidence>
<evidence type="ECO:0000256" key="4">
    <source>
        <dbReference type="PROSITE-ProRule" id="PRU00473"/>
    </source>
</evidence>
<accession>A0A238KAV2</accession>
<dbReference type="AlphaFoldDB" id="A0A238KAV2"/>
<dbReference type="Gene3D" id="3.30.1330.60">
    <property type="entry name" value="OmpA-like domain"/>
    <property type="match status" value="1"/>
</dbReference>
<dbReference type="PROSITE" id="PS51123">
    <property type="entry name" value="OMPA_2"/>
    <property type="match status" value="1"/>
</dbReference>
<evidence type="ECO:0000313" key="7">
    <source>
        <dbReference type="EMBL" id="SMX39990.1"/>
    </source>
</evidence>
<protein>
    <submittedName>
        <fullName evidence="7">Outer membrane porin F</fullName>
    </submittedName>
</protein>
<dbReference type="PRINTS" id="PR01021">
    <property type="entry name" value="OMPADOMAIN"/>
</dbReference>
<dbReference type="CDD" id="cd07185">
    <property type="entry name" value="OmpA_C-like"/>
    <property type="match status" value="1"/>
</dbReference>
<keyword evidence="5" id="KW-0732">Signal</keyword>
<comment type="subcellular location">
    <subcellularLocation>
        <location evidence="1">Cell outer membrane</location>
    </subcellularLocation>
</comment>
<keyword evidence="2 4" id="KW-0472">Membrane</keyword>
<evidence type="ECO:0000256" key="1">
    <source>
        <dbReference type="ARBA" id="ARBA00004442"/>
    </source>
</evidence>
<dbReference type="PANTHER" id="PTHR30329:SF21">
    <property type="entry name" value="LIPOPROTEIN YIAD-RELATED"/>
    <property type="match status" value="1"/>
</dbReference>
<evidence type="ECO:0000256" key="3">
    <source>
        <dbReference type="ARBA" id="ARBA00023237"/>
    </source>
</evidence>
<proteinExistence type="predicted"/>
<dbReference type="Pfam" id="PF00691">
    <property type="entry name" value="OmpA"/>
    <property type="match status" value="1"/>
</dbReference>
<gene>
    <name evidence="7" type="primary">oprF_1</name>
    <name evidence="7" type="ORF">OCA8868_02217</name>
</gene>
<dbReference type="Proteomes" id="UP000203464">
    <property type="component" value="Unassembled WGS sequence"/>
</dbReference>
<feature type="chain" id="PRO_5012489328" evidence="5">
    <location>
        <begin position="21"/>
        <end position="312"/>
    </location>
</feature>
<feature type="signal peptide" evidence="5">
    <location>
        <begin position="1"/>
        <end position="20"/>
    </location>
</feature>
<evidence type="ECO:0000313" key="8">
    <source>
        <dbReference type="Proteomes" id="UP000203464"/>
    </source>
</evidence>
<dbReference type="OrthoDB" id="9792021at2"/>
<dbReference type="EMBL" id="FXYD01000003">
    <property type="protein sequence ID" value="SMX39990.1"/>
    <property type="molecule type" value="Genomic_DNA"/>
</dbReference>
<organism evidence="7 8">
    <name type="scientific">Octadecabacter ascidiaceicola</name>
    <dbReference type="NCBI Taxonomy" id="1655543"/>
    <lineage>
        <taxon>Bacteria</taxon>
        <taxon>Pseudomonadati</taxon>
        <taxon>Pseudomonadota</taxon>
        <taxon>Alphaproteobacteria</taxon>
        <taxon>Rhodobacterales</taxon>
        <taxon>Roseobacteraceae</taxon>
        <taxon>Octadecabacter</taxon>
    </lineage>
</organism>
<dbReference type="InterPro" id="IPR050330">
    <property type="entry name" value="Bact_OuterMem_StrucFunc"/>
</dbReference>
<feature type="domain" description="OmpA-like" evidence="6">
    <location>
        <begin position="194"/>
        <end position="312"/>
    </location>
</feature>
<name>A0A238KAV2_9RHOB</name>
<dbReference type="InterPro" id="IPR006665">
    <property type="entry name" value="OmpA-like"/>
</dbReference>
<sequence>MIRLTAILFATSLGVNCAVAVTLDMPSNATLEAEDVAGLDSYAMPTGPWSPDGFPILTGTGEVRQQAWQVKAAGLTTLQLMQPLTDQLAEAGFEVLFSCEDTECGGFDFRFATPVLPAPAMHVDLGDYRFVATQRVVNGDTELLSILASRSSTAGYIQITRVGASTAGPVASADAPATLAISTPTITGDLAQTLETVGYFVLSDLTFQTGSAQLGEATFETLDDLAEYLIANPERTVALVGHTDSVGSLDGNIALSKRRAGSVLERLVTTYDIPRRQLEAEGMGYLSPVATNLTEEGREANRRVEVIVTSTE</sequence>
<dbReference type="InterPro" id="IPR006664">
    <property type="entry name" value="OMP_bac"/>
</dbReference>